<reference evidence="4" key="1">
    <citation type="journal article" date="2019" name="Int. J. Syst. Evol. Microbiol.">
        <title>The Global Catalogue of Microorganisms (GCM) 10K type strain sequencing project: providing services to taxonomists for standard genome sequencing and annotation.</title>
        <authorList>
            <consortium name="The Broad Institute Genomics Platform"/>
            <consortium name="The Broad Institute Genome Sequencing Center for Infectious Disease"/>
            <person name="Wu L."/>
            <person name="Ma J."/>
        </authorList>
    </citation>
    <scope>NUCLEOTIDE SEQUENCE [LARGE SCALE GENOMIC DNA]</scope>
    <source>
        <strain evidence="4">KCTC 23707</strain>
    </source>
</reference>
<organism evidence="3 4">
    <name type="scientific">Methylopila henanensis</name>
    <dbReference type="NCBI Taxonomy" id="873516"/>
    <lineage>
        <taxon>Bacteria</taxon>
        <taxon>Pseudomonadati</taxon>
        <taxon>Pseudomonadota</taxon>
        <taxon>Alphaproteobacteria</taxon>
        <taxon>Hyphomicrobiales</taxon>
        <taxon>Methylopilaceae</taxon>
        <taxon>Methylopila</taxon>
    </lineage>
</organism>
<gene>
    <name evidence="3" type="ORF">ACFSCV_04445</name>
</gene>
<evidence type="ECO:0000256" key="1">
    <source>
        <dbReference type="ARBA" id="ARBA00022729"/>
    </source>
</evidence>
<evidence type="ECO:0000313" key="3">
    <source>
        <dbReference type="EMBL" id="MFD1702247.1"/>
    </source>
</evidence>
<dbReference type="PANTHER" id="PTHR43208:SF1">
    <property type="entry name" value="ABC TRANSPORTER SUBSTRATE-BINDING PROTEIN"/>
    <property type="match status" value="1"/>
</dbReference>
<dbReference type="Gene3D" id="3.40.50.2300">
    <property type="match status" value="2"/>
</dbReference>
<dbReference type="Pfam" id="PF02608">
    <property type="entry name" value="Bmp"/>
    <property type="match status" value="1"/>
</dbReference>
<keyword evidence="4" id="KW-1185">Reference proteome</keyword>
<dbReference type="EMBL" id="JBHUER010000002">
    <property type="protein sequence ID" value="MFD1702247.1"/>
    <property type="molecule type" value="Genomic_DNA"/>
</dbReference>
<comment type="caution">
    <text evidence="3">The sequence shown here is derived from an EMBL/GenBank/DDBJ whole genome shotgun (WGS) entry which is preliminary data.</text>
</comment>
<name>A0ABW4K3C4_9HYPH</name>
<dbReference type="PANTHER" id="PTHR43208">
    <property type="entry name" value="ABC TRANSPORTER SUBSTRATE-BINDING PROTEIN"/>
    <property type="match status" value="1"/>
</dbReference>
<dbReference type="InterPro" id="IPR003760">
    <property type="entry name" value="PnrA-like"/>
</dbReference>
<accession>A0ABW4K3C4</accession>
<dbReference type="PROSITE" id="PS51318">
    <property type="entry name" value="TAT"/>
    <property type="match status" value="1"/>
</dbReference>
<dbReference type="InterPro" id="IPR019546">
    <property type="entry name" value="TAT_signal_bac_arc"/>
</dbReference>
<sequence>MADAAGVRLLAGRQDRRAFLKRSAAAVGVAATGLGAGRALAAGEVTVGVVYVGPKDDFGWNQSHAVAIDALRRTPNVRVVEEERVPESVDVVKTMQSMIEIDGANLIFGTSFGYFNPFMIDLAKAYPNVQFRHPTTLWSADKHPKNLGGYFASLDQAHYASGVAAGLSSASGRIGFVAAKPISIVLRSINEFTLGARKSNPNATVHVVFSGDWSLPVREAEITNSLIDSGCDLIACHVDSPKVIVQTAEGRGVKTCGHNASQASLAPKGFVTGAELKYETIYKGFAELLSKGQPLPNTLVGGFDKDMVRLTPFGAGAPEAARKAAEATVTDLAAGKPIYVGPIRDNKGAEIVATGSSLDNYAPELDQKAFLVEGVKGSLS</sequence>
<proteinExistence type="predicted"/>
<dbReference type="CDD" id="cd19963">
    <property type="entry name" value="PBP1_BMP-like"/>
    <property type="match status" value="1"/>
</dbReference>
<dbReference type="InterPro" id="IPR052910">
    <property type="entry name" value="ABC-Purine-Binding"/>
</dbReference>
<dbReference type="InterPro" id="IPR006311">
    <property type="entry name" value="TAT_signal"/>
</dbReference>
<evidence type="ECO:0000313" key="4">
    <source>
        <dbReference type="Proteomes" id="UP001597308"/>
    </source>
</evidence>
<protein>
    <submittedName>
        <fullName evidence="3">BMP family ABC transporter substrate-binding protein</fullName>
    </submittedName>
</protein>
<evidence type="ECO:0000259" key="2">
    <source>
        <dbReference type="Pfam" id="PF02608"/>
    </source>
</evidence>
<dbReference type="RefSeq" id="WP_378797370.1">
    <property type="nucleotide sequence ID" value="NZ_JBHUER010000002.1"/>
</dbReference>
<keyword evidence="1" id="KW-0732">Signal</keyword>
<feature type="domain" description="ABC transporter substrate-binding protein PnrA-like" evidence="2">
    <location>
        <begin position="45"/>
        <end position="311"/>
    </location>
</feature>
<dbReference type="Proteomes" id="UP001597308">
    <property type="component" value="Unassembled WGS sequence"/>
</dbReference>
<dbReference type="NCBIfam" id="TIGR01409">
    <property type="entry name" value="TAT_signal_seq"/>
    <property type="match status" value="1"/>
</dbReference>